<feature type="transmembrane region" description="Helical" evidence="9">
    <location>
        <begin position="200"/>
        <end position="222"/>
    </location>
</feature>
<keyword evidence="3" id="KW-0813">Transport</keyword>
<feature type="transmembrane region" description="Helical" evidence="9">
    <location>
        <begin position="452"/>
        <end position="473"/>
    </location>
</feature>
<evidence type="ECO:0000256" key="4">
    <source>
        <dbReference type="ARBA" id="ARBA00022475"/>
    </source>
</evidence>
<proteinExistence type="inferred from homology"/>
<keyword evidence="11" id="KW-1185">Reference proteome</keyword>
<dbReference type="EMBL" id="JAUHPW010000001">
    <property type="protein sequence ID" value="MDN4474672.1"/>
    <property type="molecule type" value="Genomic_DNA"/>
</dbReference>
<evidence type="ECO:0000256" key="7">
    <source>
        <dbReference type="ARBA" id="ARBA00022989"/>
    </source>
</evidence>
<evidence type="ECO:0000256" key="8">
    <source>
        <dbReference type="ARBA" id="ARBA00023136"/>
    </source>
</evidence>
<name>A0ABT8G6H9_9MICO</name>
<keyword evidence="6" id="KW-0029">Amino-acid transport</keyword>
<evidence type="ECO:0000256" key="2">
    <source>
        <dbReference type="ARBA" id="ARBA00008220"/>
    </source>
</evidence>
<dbReference type="InterPro" id="IPR002293">
    <property type="entry name" value="AA/rel_permease1"/>
</dbReference>
<dbReference type="PRINTS" id="PR00173">
    <property type="entry name" value="EDTRNSPORT"/>
</dbReference>
<dbReference type="InterPro" id="IPR004754">
    <property type="entry name" value="Amino_acid_antiprt"/>
</dbReference>
<evidence type="ECO:0000256" key="1">
    <source>
        <dbReference type="ARBA" id="ARBA00004651"/>
    </source>
</evidence>
<evidence type="ECO:0000256" key="3">
    <source>
        <dbReference type="ARBA" id="ARBA00022448"/>
    </source>
</evidence>
<dbReference type="PANTHER" id="PTHR42770">
    <property type="entry name" value="AMINO ACID TRANSPORTER-RELATED"/>
    <property type="match status" value="1"/>
</dbReference>
<comment type="caution">
    <text evidence="10">The sequence shown here is derived from an EMBL/GenBank/DDBJ whole genome shotgun (WGS) entry which is preliminary data.</text>
</comment>
<reference evidence="10" key="1">
    <citation type="submission" date="2023-06" db="EMBL/GenBank/DDBJ databases">
        <title>Sysu t00192.</title>
        <authorList>
            <person name="Gao L."/>
            <person name="Fang B.-Z."/>
            <person name="Li W.-J."/>
        </authorList>
    </citation>
    <scope>NUCLEOTIDE SEQUENCE</scope>
    <source>
        <strain evidence="10">SYSU T00192</strain>
    </source>
</reference>
<dbReference type="PANTHER" id="PTHR42770:SF4">
    <property type="entry name" value="ARGININE_ORNITHINE ANTIPORTER-RELATED"/>
    <property type="match status" value="1"/>
</dbReference>
<feature type="transmembrane region" description="Helical" evidence="9">
    <location>
        <begin position="332"/>
        <end position="352"/>
    </location>
</feature>
<keyword evidence="5 9" id="KW-0812">Transmembrane</keyword>
<dbReference type="PIRSF" id="PIRSF006060">
    <property type="entry name" value="AA_transporter"/>
    <property type="match status" value="1"/>
</dbReference>
<dbReference type="Proteomes" id="UP001172728">
    <property type="component" value="Unassembled WGS sequence"/>
</dbReference>
<accession>A0ABT8G6H9</accession>
<gene>
    <name evidence="10" type="ORF">QQX09_02260</name>
</gene>
<evidence type="ECO:0000256" key="5">
    <source>
        <dbReference type="ARBA" id="ARBA00022692"/>
    </source>
</evidence>
<dbReference type="Gene3D" id="1.20.1740.10">
    <property type="entry name" value="Amino acid/polyamine transporter I"/>
    <property type="match status" value="1"/>
</dbReference>
<evidence type="ECO:0000256" key="6">
    <source>
        <dbReference type="ARBA" id="ARBA00022970"/>
    </source>
</evidence>
<keyword evidence="8 9" id="KW-0472">Membrane</keyword>
<comment type="subcellular location">
    <subcellularLocation>
        <location evidence="1">Cell membrane</location>
        <topology evidence="1">Multi-pass membrane protein</topology>
    </subcellularLocation>
</comment>
<feature type="transmembrane region" description="Helical" evidence="9">
    <location>
        <begin position="398"/>
        <end position="415"/>
    </location>
</feature>
<feature type="transmembrane region" description="Helical" evidence="9">
    <location>
        <begin position="12"/>
        <end position="31"/>
    </location>
</feature>
<feature type="transmembrane region" description="Helical" evidence="9">
    <location>
        <begin position="159"/>
        <end position="180"/>
    </location>
</feature>
<dbReference type="InterPro" id="IPR050367">
    <property type="entry name" value="APC_superfamily"/>
</dbReference>
<feature type="transmembrane region" description="Helical" evidence="9">
    <location>
        <begin position="43"/>
        <end position="66"/>
    </location>
</feature>
<evidence type="ECO:0000313" key="10">
    <source>
        <dbReference type="EMBL" id="MDN4474672.1"/>
    </source>
</evidence>
<organism evidence="10 11">
    <name type="scientific">Demequina litoralis</name>
    <dbReference type="NCBI Taxonomy" id="3051660"/>
    <lineage>
        <taxon>Bacteria</taxon>
        <taxon>Bacillati</taxon>
        <taxon>Actinomycetota</taxon>
        <taxon>Actinomycetes</taxon>
        <taxon>Micrococcales</taxon>
        <taxon>Demequinaceae</taxon>
        <taxon>Demequina</taxon>
    </lineage>
</organism>
<dbReference type="NCBIfam" id="TIGR00905">
    <property type="entry name" value="2A0302"/>
    <property type="match status" value="1"/>
</dbReference>
<evidence type="ECO:0000313" key="11">
    <source>
        <dbReference type="Proteomes" id="UP001172728"/>
    </source>
</evidence>
<dbReference type="Pfam" id="PF13520">
    <property type="entry name" value="AA_permease_2"/>
    <property type="match status" value="1"/>
</dbReference>
<protein>
    <submittedName>
        <fullName evidence="10">Basic amino acid/polyamine antiporter</fullName>
    </submittedName>
</protein>
<feature type="transmembrane region" description="Helical" evidence="9">
    <location>
        <begin position="130"/>
        <end position="147"/>
    </location>
</feature>
<keyword evidence="4" id="KW-1003">Cell membrane</keyword>
<comment type="similarity">
    <text evidence="2">Belongs to the amino acid-polyamine-organocation (APC) superfamily. Basic amino acid/polyamine antiporter (APA) (TC 2.A.3.2) family.</text>
</comment>
<keyword evidence="7 9" id="KW-1133">Transmembrane helix</keyword>
<feature type="transmembrane region" description="Helical" evidence="9">
    <location>
        <begin position="78"/>
        <end position="100"/>
    </location>
</feature>
<feature type="transmembrane region" description="Helical" evidence="9">
    <location>
        <begin position="234"/>
        <end position="256"/>
    </location>
</feature>
<feature type="transmembrane region" description="Helical" evidence="9">
    <location>
        <begin position="284"/>
        <end position="311"/>
    </location>
</feature>
<sequence>MAETPTRAPVKLSLLTMTTMVVGTMVGAGVFTLPQRFAAATGVAGALIAWTIAGAGTLTLALMFQALSNRKPDLDAGIYAYAKAGFGEYLGFFSAFGYWATTCVGNVAFWVLIMSTLGGLFPALGEGDTILAVALSTAGLWGFYLLVRQGVREAAAINRIVTIAKLVPILVFIVLALFYVDPQVFLDNMSGPGDEPLFQQVRATMLVMVFVFLGVEGASVYSRHARRREDVGRATVLGYLSVFAIFASVTMVSYGIMPISEMADLRQPSMAGVLEAAVGGWGSVFVSVGLIVSILGAYLAWTMIAAELLFVAAKDGDMPRFLARQSARDVPVAALLTTSWLTQVMLLVVLVSADAVNFMVDLTSALSLIPFLFAAGYLLKIAATRDGYPEMRDRRRELALGVLATAYVVFLLFAAGLTFVLVSSIIYAPASILFVMVRREQGRRWFSPRERVILAVSLIAAAVGVAGLATGWLTI</sequence>
<feature type="transmembrane region" description="Helical" evidence="9">
    <location>
        <begin position="358"/>
        <end position="378"/>
    </location>
</feature>
<dbReference type="RefSeq" id="WP_301131069.1">
    <property type="nucleotide sequence ID" value="NZ_JAUHPW010000001.1"/>
</dbReference>
<evidence type="ECO:0000256" key="9">
    <source>
        <dbReference type="SAM" id="Phobius"/>
    </source>
</evidence>